<dbReference type="AlphaFoldDB" id="A0A8K1FPY7"/>
<evidence type="ECO:0000313" key="14">
    <source>
        <dbReference type="EMBL" id="TMW66088.1"/>
    </source>
</evidence>
<keyword evidence="12 13" id="KW-0472">Membrane</keyword>
<sequence>MSDAFTTVIKILASLAALYMCLSPSSSMYRIHKEQTTGVMSVLPLIALFLGSHMWLLYGYVTDDLFPMVTTYVIGDITSLSFIAVYYRWSSNKRYVLKVFSLVLGFCALITLYTVLGVKGVTHQHLKDVKLIVGCFANASSILLYTSPLATVMLVLRTKSSASIPFTMVLVGLINNALWVVYGVLLHDALVIAPSCVSVFTCSIQLVLFFIYRDNAKAMLDLEQDKLPSAMIVPSDEVVLAAIQVDIEPYAELRSPRADMKVVTIAIQ</sequence>
<keyword evidence="9" id="KW-0677">Repeat</keyword>
<keyword evidence="5" id="KW-0813">Transport</keyword>
<dbReference type="GO" id="GO:0000139">
    <property type="term" value="C:Golgi membrane"/>
    <property type="evidence" value="ECO:0007669"/>
    <property type="project" value="UniProtKB-SubCell"/>
</dbReference>
<feature type="transmembrane region" description="Helical" evidence="13">
    <location>
        <begin position="42"/>
        <end position="60"/>
    </location>
</feature>
<dbReference type="PANTHER" id="PTHR10791:SF30">
    <property type="entry name" value="SUGAR TRANSPORTER SWEET1"/>
    <property type="match status" value="1"/>
</dbReference>
<evidence type="ECO:0000313" key="15">
    <source>
        <dbReference type="Proteomes" id="UP000794436"/>
    </source>
</evidence>
<dbReference type="Proteomes" id="UP000794436">
    <property type="component" value="Unassembled WGS sequence"/>
</dbReference>
<evidence type="ECO:0000256" key="6">
    <source>
        <dbReference type="ARBA" id="ARBA00022475"/>
    </source>
</evidence>
<evidence type="ECO:0000256" key="1">
    <source>
        <dbReference type="ARBA" id="ARBA00004651"/>
    </source>
</evidence>
<reference evidence="14" key="1">
    <citation type="submission" date="2019-03" db="EMBL/GenBank/DDBJ databases">
        <title>Long read genome sequence of the mycoparasitic Pythium oligandrum ATCC 38472 isolated from sugarbeet rhizosphere.</title>
        <authorList>
            <person name="Gaulin E."/>
        </authorList>
    </citation>
    <scope>NUCLEOTIDE SEQUENCE</scope>
    <source>
        <strain evidence="14">ATCC 38472_TT</strain>
    </source>
</reference>
<evidence type="ECO:0000256" key="3">
    <source>
        <dbReference type="ARBA" id="ARBA00007809"/>
    </source>
</evidence>
<keyword evidence="15" id="KW-1185">Reference proteome</keyword>
<evidence type="ECO:0000256" key="4">
    <source>
        <dbReference type="ARBA" id="ARBA00021741"/>
    </source>
</evidence>
<evidence type="ECO:0000256" key="13">
    <source>
        <dbReference type="SAM" id="Phobius"/>
    </source>
</evidence>
<dbReference type="InterPro" id="IPR004316">
    <property type="entry name" value="SWEET_rpt"/>
</dbReference>
<evidence type="ECO:0000256" key="2">
    <source>
        <dbReference type="ARBA" id="ARBA00004653"/>
    </source>
</evidence>
<evidence type="ECO:0000256" key="8">
    <source>
        <dbReference type="ARBA" id="ARBA00022692"/>
    </source>
</evidence>
<feature type="transmembrane region" description="Helical" evidence="13">
    <location>
        <begin position="66"/>
        <end position="87"/>
    </location>
</feature>
<keyword evidence="8 13" id="KW-0812">Transmembrane</keyword>
<dbReference type="GO" id="GO:0051119">
    <property type="term" value="F:sugar transmembrane transporter activity"/>
    <property type="evidence" value="ECO:0007669"/>
    <property type="project" value="InterPro"/>
</dbReference>
<name>A0A8K1FPY7_PYTOL</name>
<dbReference type="Gene3D" id="1.20.1280.290">
    <property type="match status" value="2"/>
</dbReference>
<evidence type="ECO:0000256" key="9">
    <source>
        <dbReference type="ARBA" id="ARBA00022737"/>
    </source>
</evidence>
<dbReference type="FunFam" id="1.20.1280.290:FF:000007">
    <property type="entry name" value="Bidirectional sugar transporter SWEET7"/>
    <property type="match status" value="1"/>
</dbReference>
<accession>A0A8K1FPY7</accession>
<dbReference type="GO" id="GO:0005886">
    <property type="term" value="C:plasma membrane"/>
    <property type="evidence" value="ECO:0007669"/>
    <property type="project" value="UniProtKB-SubCell"/>
</dbReference>
<dbReference type="OrthoDB" id="409725at2759"/>
<feature type="transmembrane region" description="Helical" evidence="13">
    <location>
        <begin position="191"/>
        <end position="212"/>
    </location>
</feature>
<keyword evidence="7" id="KW-0762">Sugar transport</keyword>
<gene>
    <name evidence="14" type="ORF">Poli38472_003853</name>
</gene>
<dbReference type="EMBL" id="SPLM01000036">
    <property type="protein sequence ID" value="TMW66088.1"/>
    <property type="molecule type" value="Genomic_DNA"/>
</dbReference>
<proteinExistence type="inferred from homology"/>
<feature type="transmembrane region" description="Helical" evidence="13">
    <location>
        <begin position="6"/>
        <end position="22"/>
    </location>
</feature>
<dbReference type="InterPro" id="IPR047664">
    <property type="entry name" value="SWEET"/>
</dbReference>
<comment type="similarity">
    <text evidence="3">Belongs to the SWEET sugar transporter family.</text>
</comment>
<evidence type="ECO:0000256" key="12">
    <source>
        <dbReference type="ARBA" id="ARBA00023136"/>
    </source>
</evidence>
<dbReference type="FunFam" id="1.20.1280.290:FF:000004">
    <property type="entry name" value="Sugar transporter SWEET"/>
    <property type="match status" value="1"/>
</dbReference>
<dbReference type="Pfam" id="PF03083">
    <property type="entry name" value="MtN3_slv"/>
    <property type="match status" value="2"/>
</dbReference>
<protein>
    <recommendedName>
        <fullName evidence="4">Sugar transporter SWEET1</fullName>
    </recommendedName>
</protein>
<evidence type="ECO:0000256" key="11">
    <source>
        <dbReference type="ARBA" id="ARBA00023034"/>
    </source>
</evidence>
<evidence type="ECO:0000256" key="5">
    <source>
        <dbReference type="ARBA" id="ARBA00022448"/>
    </source>
</evidence>
<comment type="subcellular location">
    <subcellularLocation>
        <location evidence="1">Cell membrane</location>
        <topology evidence="1">Multi-pass membrane protein</topology>
    </subcellularLocation>
    <subcellularLocation>
        <location evidence="2">Golgi apparatus membrane</location>
        <topology evidence="2">Multi-pass membrane protein</topology>
    </subcellularLocation>
</comment>
<evidence type="ECO:0000256" key="7">
    <source>
        <dbReference type="ARBA" id="ARBA00022597"/>
    </source>
</evidence>
<evidence type="ECO:0000256" key="10">
    <source>
        <dbReference type="ARBA" id="ARBA00022989"/>
    </source>
</evidence>
<keyword evidence="11" id="KW-0333">Golgi apparatus</keyword>
<feature type="transmembrane region" description="Helical" evidence="13">
    <location>
        <begin position="163"/>
        <end position="185"/>
    </location>
</feature>
<organism evidence="14 15">
    <name type="scientific">Pythium oligandrum</name>
    <name type="common">Mycoparasitic fungus</name>
    <dbReference type="NCBI Taxonomy" id="41045"/>
    <lineage>
        <taxon>Eukaryota</taxon>
        <taxon>Sar</taxon>
        <taxon>Stramenopiles</taxon>
        <taxon>Oomycota</taxon>
        <taxon>Peronosporomycetes</taxon>
        <taxon>Pythiales</taxon>
        <taxon>Pythiaceae</taxon>
        <taxon>Pythium</taxon>
    </lineage>
</organism>
<feature type="transmembrane region" description="Helical" evidence="13">
    <location>
        <begin position="99"/>
        <end position="119"/>
    </location>
</feature>
<keyword evidence="6" id="KW-1003">Cell membrane</keyword>
<dbReference type="PANTHER" id="PTHR10791">
    <property type="entry name" value="RAG1-ACTIVATING PROTEIN 1"/>
    <property type="match status" value="1"/>
</dbReference>
<comment type="caution">
    <text evidence="14">The sequence shown here is derived from an EMBL/GenBank/DDBJ whole genome shotgun (WGS) entry which is preliminary data.</text>
</comment>
<feature type="transmembrane region" description="Helical" evidence="13">
    <location>
        <begin position="131"/>
        <end position="156"/>
    </location>
</feature>
<keyword evidence="10 13" id="KW-1133">Transmembrane helix</keyword>